<evidence type="ECO:0000256" key="2">
    <source>
        <dbReference type="SAM" id="Phobius"/>
    </source>
</evidence>
<proteinExistence type="predicted"/>
<dbReference type="Proteomes" id="UP000076871">
    <property type="component" value="Unassembled WGS sequence"/>
</dbReference>
<feature type="transmembrane region" description="Helical" evidence="2">
    <location>
        <begin position="6"/>
        <end position="24"/>
    </location>
</feature>
<evidence type="ECO:0000313" key="3">
    <source>
        <dbReference type="EMBL" id="KZT05697.1"/>
    </source>
</evidence>
<gene>
    <name evidence="3" type="ORF">LAESUDRAFT_210928</name>
</gene>
<organism evidence="3 4">
    <name type="scientific">Laetiporus sulphureus 93-53</name>
    <dbReference type="NCBI Taxonomy" id="1314785"/>
    <lineage>
        <taxon>Eukaryota</taxon>
        <taxon>Fungi</taxon>
        <taxon>Dikarya</taxon>
        <taxon>Basidiomycota</taxon>
        <taxon>Agaricomycotina</taxon>
        <taxon>Agaricomycetes</taxon>
        <taxon>Polyporales</taxon>
        <taxon>Laetiporus</taxon>
    </lineage>
</organism>
<sequence length="290" mass="31976">MANFVAKNAVFDLITVISNVVTMLRVYAVTGSDRRPVIFLALVMVFNVVLNAYTEFAQASYSVVIFNGTAICSELYTSRSAQGIITKLVIANEVSGAPAVIMTLAILWRKLYVEHRLAAADLLSKRNPSLAALLLRDGTIQLTALLLLNLLQTVLYFGNSSAANIIGWLEYSLAPILISRVLLNIRAAARSTRGEQPQTPSFVRSRRGVQSQDDVENMSFELNILNSTEQALESDRSHPQESIGHDEIVAVPRSMANNAVTAGNAQQDVNEEERMDEVEDEMLSDWEDDE</sequence>
<dbReference type="InParanoid" id="A0A165DVA7"/>
<feature type="region of interest" description="Disordered" evidence="1">
    <location>
        <begin position="255"/>
        <end position="290"/>
    </location>
</feature>
<feature type="compositionally biased region" description="Polar residues" evidence="1">
    <location>
        <begin position="255"/>
        <end position="267"/>
    </location>
</feature>
<evidence type="ECO:0000313" key="4">
    <source>
        <dbReference type="Proteomes" id="UP000076871"/>
    </source>
</evidence>
<keyword evidence="2" id="KW-1133">Transmembrane helix</keyword>
<dbReference type="AlphaFoldDB" id="A0A165DVA7"/>
<evidence type="ECO:0000256" key="1">
    <source>
        <dbReference type="SAM" id="MobiDB-lite"/>
    </source>
</evidence>
<reference evidence="3 4" key="1">
    <citation type="journal article" date="2016" name="Mol. Biol. Evol.">
        <title>Comparative Genomics of Early-Diverging Mushroom-Forming Fungi Provides Insights into the Origins of Lignocellulose Decay Capabilities.</title>
        <authorList>
            <person name="Nagy L.G."/>
            <person name="Riley R."/>
            <person name="Tritt A."/>
            <person name="Adam C."/>
            <person name="Daum C."/>
            <person name="Floudas D."/>
            <person name="Sun H."/>
            <person name="Yadav J.S."/>
            <person name="Pangilinan J."/>
            <person name="Larsson K.H."/>
            <person name="Matsuura K."/>
            <person name="Barry K."/>
            <person name="Labutti K."/>
            <person name="Kuo R."/>
            <person name="Ohm R.A."/>
            <person name="Bhattacharya S.S."/>
            <person name="Shirouzu T."/>
            <person name="Yoshinaga Y."/>
            <person name="Martin F.M."/>
            <person name="Grigoriev I.V."/>
            <person name="Hibbett D.S."/>
        </authorList>
    </citation>
    <scope>NUCLEOTIDE SEQUENCE [LARGE SCALE GENOMIC DNA]</scope>
    <source>
        <strain evidence="3 4">93-53</strain>
    </source>
</reference>
<accession>A0A165DVA7</accession>
<dbReference type="GeneID" id="63818625"/>
<keyword evidence="4" id="KW-1185">Reference proteome</keyword>
<protein>
    <submittedName>
        <fullName evidence="3">Uncharacterized protein</fullName>
    </submittedName>
</protein>
<feature type="compositionally biased region" description="Acidic residues" evidence="1">
    <location>
        <begin position="269"/>
        <end position="290"/>
    </location>
</feature>
<keyword evidence="2" id="KW-0472">Membrane</keyword>
<keyword evidence="2" id="KW-0812">Transmembrane</keyword>
<name>A0A165DVA7_9APHY</name>
<dbReference type="EMBL" id="KV427628">
    <property type="protein sequence ID" value="KZT05697.1"/>
    <property type="molecule type" value="Genomic_DNA"/>
</dbReference>
<dbReference type="RefSeq" id="XP_040763437.1">
    <property type="nucleotide sequence ID" value="XM_040901593.1"/>
</dbReference>
<feature type="transmembrane region" description="Helical" evidence="2">
    <location>
        <begin position="36"/>
        <end position="53"/>
    </location>
</feature>